<dbReference type="InterPro" id="IPR043993">
    <property type="entry name" value="T4SS_pilin"/>
</dbReference>
<proteinExistence type="predicted"/>
<organism evidence="2 3">
    <name type="scientific">Candidatus Staskawiczbacteria bacterium RIFCSPHIGHO2_01_FULL_39_25</name>
    <dbReference type="NCBI Taxonomy" id="1802202"/>
    <lineage>
        <taxon>Bacteria</taxon>
        <taxon>Candidatus Staskawicziibacteriota</taxon>
    </lineage>
</organism>
<evidence type="ECO:0008006" key="4">
    <source>
        <dbReference type="Google" id="ProtNLM"/>
    </source>
</evidence>
<keyword evidence="1" id="KW-0812">Transmembrane</keyword>
<dbReference type="Proteomes" id="UP000176855">
    <property type="component" value="Unassembled WGS sequence"/>
</dbReference>
<feature type="transmembrane region" description="Helical" evidence="1">
    <location>
        <begin position="46"/>
        <end position="70"/>
    </location>
</feature>
<evidence type="ECO:0000256" key="1">
    <source>
        <dbReference type="SAM" id="Phobius"/>
    </source>
</evidence>
<dbReference type="Pfam" id="PF18895">
    <property type="entry name" value="T4SS_pilin"/>
    <property type="match status" value="1"/>
</dbReference>
<gene>
    <name evidence="2" type="ORF">A2730_03020</name>
</gene>
<keyword evidence="1" id="KW-1133">Transmembrane helix</keyword>
<sequence length="111" mass="11251">MKNFVFSIALIILLGFGGVAAAEVISIANPLGANSFGELIANITEYIFGLIAGLAVVMFLWAGILFLTSAGNPGQIEKAKKAALYAVIGLAIGLAGSGLIELVTNIISGNG</sequence>
<reference evidence="2 3" key="1">
    <citation type="journal article" date="2016" name="Nat. Commun.">
        <title>Thousands of microbial genomes shed light on interconnected biogeochemical processes in an aquifer system.</title>
        <authorList>
            <person name="Anantharaman K."/>
            <person name="Brown C.T."/>
            <person name="Hug L.A."/>
            <person name="Sharon I."/>
            <person name="Castelle C.J."/>
            <person name="Probst A.J."/>
            <person name="Thomas B.C."/>
            <person name="Singh A."/>
            <person name="Wilkins M.J."/>
            <person name="Karaoz U."/>
            <person name="Brodie E.L."/>
            <person name="Williams K.H."/>
            <person name="Hubbard S.S."/>
            <person name="Banfield J.F."/>
        </authorList>
    </citation>
    <scope>NUCLEOTIDE SEQUENCE [LARGE SCALE GENOMIC DNA]</scope>
</reference>
<comment type="caution">
    <text evidence="2">The sequence shown here is derived from an EMBL/GenBank/DDBJ whole genome shotgun (WGS) entry which is preliminary data.</text>
</comment>
<name>A0A1G2HND9_9BACT</name>
<evidence type="ECO:0000313" key="3">
    <source>
        <dbReference type="Proteomes" id="UP000176855"/>
    </source>
</evidence>
<dbReference type="AlphaFoldDB" id="A0A1G2HND9"/>
<feature type="transmembrane region" description="Helical" evidence="1">
    <location>
        <begin position="82"/>
        <end position="107"/>
    </location>
</feature>
<evidence type="ECO:0000313" key="2">
    <source>
        <dbReference type="EMBL" id="OGZ64042.1"/>
    </source>
</evidence>
<dbReference type="STRING" id="1802202.A2730_03020"/>
<dbReference type="EMBL" id="MHOO01000009">
    <property type="protein sequence ID" value="OGZ64042.1"/>
    <property type="molecule type" value="Genomic_DNA"/>
</dbReference>
<protein>
    <recommendedName>
        <fullName evidence="4">TrbC/VirB2 family protein</fullName>
    </recommendedName>
</protein>
<accession>A0A1G2HND9</accession>
<keyword evidence="1" id="KW-0472">Membrane</keyword>